<organism evidence="3 4">
    <name type="scientific">Pyrenophora tritici-repentis</name>
    <dbReference type="NCBI Taxonomy" id="45151"/>
    <lineage>
        <taxon>Eukaryota</taxon>
        <taxon>Fungi</taxon>
        <taxon>Dikarya</taxon>
        <taxon>Ascomycota</taxon>
        <taxon>Pezizomycotina</taxon>
        <taxon>Dothideomycetes</taxon>
        <taxon>Pleosporomycetidae</taxon>
        <taxon>Pleosporales</taxon>
        <taxon>Pleosporineae</taxon>
        <taxon>Pleosporaceae</taxon>
        <taxon>Pyrenophora</taxon>
    </lineage>
</organism>
<gene>
    <name evidence="3" type="ORF">Ptr86124_005043</name>
</gene>
<dbReference type="SUPFAM" id="SSF57701">
    <property type="entry name" value="Zn2/Cys6 DNA-binding domain"/>
    <property type="match status" value="1"/>
</dbReference>
<evidence type="ECO:0000256" key="2">
    <source>
        <dbReference type="SAM" id="MobiDB-lite"/>
    </source>
</evidence>
<name>A0A922SSX8_9PLEO</name>
<proteinExistence type="predicted"/>
<dbReference type="GO" id="GO:0000981">
    <property type="term" value="F:DNA-binding transcription factor activity, RNA polymerase II-specific"/>
    <property type="evidence" value="ECO:0007669"/>
    <property type="project" value="InterPro"/>
</dbReference>
<sequence length="666" mass="75631">MAEDLISFDDEVTSSPTSMPSMPPNINHSRSTHRDEFFELASMVKAKKSYIHTVPSASRLLPSTSGPLPLTASPNGPRTANRIVSENSISLSSARRPRLSELVTRCLMELELTNLDSFSFEPISEQPLDILAQHKVVNGHGNSFRHSEASMWNFREPSGYPPHNEPLLIPEFELPVRNGLADPPTPPQSLPGSASAFRSEQEPIVRMTKPAYDNMCKSLDDTVKENRELQISMAAHNRTIEQLRHDDHEMSSQLGKHRYQNEANKAQKSAMGRALGEKETTIKTQQLEIEDLMSKVYALNAKVKELEAMSEDERNYLRSVIESYEVKHKDATINISSLKSQHRHDSSKLAAIKDQELSSVETAYQNALVELDAIKNQHEHTLDNLFAMKQEFERALNKLAAKDQELGSFKEEHERALEHASAAKDRDWQKFEQGRQRELSNLAASKDRELEEAEETVRKLRITNSELSQKILEVSHAQVITEDQMARAHKQAGSEVKQEKVIRDLRHELMETNLKVVKLEDQNEVLREKTKQTDINGLQAKLREKTSECDRHRNLAKIAEARFKQSQERLLHITSNGLSLQGAVHLVKPRADSKLPRTVHSCTECYGKNLECDENTTCHNCADSNSPCLRWRCSLKHKLGDCPLTPCKLPHDSQGWLMLPKDRPQW</sequence>
<feature type="region of interest" description="Disordered" evidence="2">
    <location>
        <begin position="1"/>
        <end position="30"/>
    </location>
</feature>
<feature type="compositionally biased region" description="Acidic residues" evidence="2">
    <location>
        <begin position="1"/>
        <end position="12"/>
    </location>
</feature>
<dbReference type="AlphaFoldDB" id="A0A922SSX8"/>
<dbReference type="GO" id="GO:0008270">
    <property type="term" value="F:zinc ion binding"/>
    <property type="evidence" value="ECO:0007669"/>
    <property type="project" value="InterPro"/>
</dbReference>
<evidence type="ECO:0000313" key="4">
    <source>
        <dbReference type="Proteomes" id="UP000249757"/>
    </source>
</evidence>
<feature type="coiled-coil region" evidence="1">
    <location>
        <begin position="436"/>
        <end position="470"/>
    </location>
</feature>
<dbReference type="EMBL" id="NRDI02000005">
    <property type="protein sequence ID" value="KAI1516506.1"/>
    <property type="molecule type" value="Genomic_DNA"/>
</dbReference>
<keyword evidence="1" id="KW-0175">Coiled coil</keyword>
<keyword evidence="4" id="KW-1185">Reference proteome</keyword>
<comment type="caution">
    <text evidence="3">The sequence shown here is derived from an EMBL/GenBank/DDBJ whole genome shotgun (WGS) entry which is preliminary data.</text>
</comment>
<dbReference type="InterPro" id="IPR036864">
    <property type="entry name" value="Zn2-C6_fun-type_DNA-bd_sf"/>
</dbReference>
<evidence type="ECO:0000313" key="3">
    <source>
        <dbReference type="EMBL" id="KAI1516506.1"/>
    </source>
</evidence>
<dbReference type="OrthoDB" id="3777260at2759"/>
<feature type="coiled-coil region" evidence="1">
    <location>
        <begin position="502"/>
        <end position="562"/>
    </location>
</feature>
<protein>
    <submittedName>
        <fullName evidence="3">CCDC158 domain containing protein</fullName>
    </submittedName>
</protein>
<feature type="coiled-coil region" evidence="1">
    <location>
        <begin position="289"/>
        <end position="402"/>
    </location>
</feature>
<accession>A0A922SSX8</accession>
<evidence type="ECO:0000256" key="1">
    <source>
        <dbReference type="SAM" id="Coils"/>
    </source>
</evidence>
<reference evidence="4" key="1">
    <citation type="journal article" date="2022" name="Microb. Genom.">
        <title>A global pangenome for the wheat fungal pathogen Pyrenophora tritici-repentis and prediction of effector protein structural homology.</title>
        <authorList>
            <person name="Moolhuijzen P.M."/>
            <person name="See P.T."/>
            <person name="Shi G."/>
            <person name="Powell H.R."/>
            <person name="Cockram J."/>
            <person name="Jorgensen L.N."/>
            <person name="Benslimane H."/>
            <person name="Strelkov S.E."/>
            <person name="Turner J."/>
            <person name="Liu Z."/>
            <person name="Moffat C.S."/>
        </authorList>
    </citation>
    <scope>NUCLEOTIDE SEQUENCE [LARGE SCALE GENOMIC DNA]</scope>
</reference>
<dbReference type="Proteomes" id="UP000249757">
    <property type="component" value="Unassembled WGS sequence"/>
</dbReference>